<reference evidence="2 3" key="1">
    <citation type="submission" date="2018-11" db="EMBL/GenBank/DDBJ databases">
        <title>Rufibacter latericius sp. nov., isolated from water in Baiyang Lake.</title>
        <authorList>
            <person name="Yang Y."/>
        </authorList>
    </citation>
    <scope>NUCLEOTIDE SEQUENCE [LARGE SCALE GENOMIC DNA]</scope>
    <source>
        <strain evidence="2 3">MCC P1</strain>
    </source>
</reference>
<dbReference type="InterPro" id="IPR051678">
    <property type="entry name" value="AGP_Transferase"/>
</dbReference>
<dbReference type="EMBL" id="RJJE01000017">
    <property type="protein sequence ID" value="RNI27511.1"/>
    <property type="molecule type" value="Genomic_DNA"/>
</dbReference>
<dbReference type="Gene3D" id="3.30.200.20">
    <property type="entry name" value="Phosphorylase Kinase, domain 1"/>
    <property type="match status" value="1"/>
</dbReference>
<proteinExistence type="predicted"/>
<dbReference type="InterPro" id="IPR011009">
    <property type="entry name" value="Kinase-like_dom_sf"/>
</dbReference>
<dbReference type="SUPFAM" id="SSF56112">
    <property type="entry name" value="Protein kinase-like (PK-like)"/>
    <property type="match status" value="1"/>
</dbReference>
<dbReference type="Gene3D" id="3.90.1200.10">
    <property type="match status" value="1"/>
</dbReference>
<dbReference type="PANTHER" id="PTHR21310:SF15">
    <property type="entry name" value="AMINOGLYCOSIDE PHOSPHOTRANSFERASE DOMAIN-CONTAINING PROTEIN"/>
    <property type="match status" value="1"/>
</dbReference>
<accession>A0A3M9MPT2</accession>
<dbReference type="Proteomes" id="UP000271010">
    <property type="component" value="Unassembled WGS sequence"/>
</dbReference>
<evidence type="ECO:0000259" key="1">
    <source>
        <dbReference type="Pfam" id="PF01636"/>
    </source>
</evidence>
<name>A0A3M9MPT2_9BACT</name>
<organism evidence="2 3">
    <name type="scientific">Rufibacter immobilis</name>
    <dbReference type="NCBI Taxonomy" id="1348778"/>
    <lineage>
        <taxon>Bacteria</taxon>
        <taxon>Pseudomonadati</taxon>
        <taxon>Bacteroidota</taxon>
        <taxon>Cytophagia</taxon>
        <taxon>Cytophagales</taxon>
        <taxon>Hymenobacteraceae</taxon>
        <taxon>Rufibacter</taxon>
    </lineage>
</organism>
<dbReference type="Pfam" id="PF01636">
    <property type="entry name" value="APH"/>
    <property type="match status" value="1"/>
</dbReference>
<evidence type="ECO:0000313" key="3">
    <source>
        <dbReference type="Proteomes" id="UP000271010"/>
    </source>
</evidence>
<dbReference type="AlphaFoldDB" id="A0A3M9MPT2"/>
<dbReference type="CDD" id="cd05152">
    <property type="entry name" value="MPH2"/>
    <property type="match status" value="1"/>
</dbReference>
<sequence length="299" mass="33728">MAKPLNTDFIEQLARQHGLPLNPSSFRFNETGLDFQVIHALDQAGQPWILRIPRRPDVLPRAKNEQKVLQFLHGKLPVAVPNWQIFEPTLIAYPQLPGTPAATIDLERQQYNWHLNHKELPLGFVSSLAQAMVALHAGAPEAAAQAELNISTPTQVRETISAQMDRVKHEIGVAEALWQQWKLWLSEDSYWPPHSCLVHADLQAAHILVDDASRVTGLLDWTEAEVSDPAIDFVSFLSIFGEQALHQLLAYYRRHGGKTWPRMEEHIRQRQAAYGVNIGLFVLLSGEQDYLPALGISEK</sequence>
<protein>
    <recommendedName>
        <fullName evidence="1">Aminoglycoside phosphotransferase domain-containing protein</fullName>
    </recommendedName>
</protein>
<evidence type="ECO:0000313" key="2">
    <source>
        <dbReference type="EMBL" id="RNI27511.1"/>
    </source>
</evidence>
<dbReference type="OrthoDB" id="3806873at2"/>
<dbReference type="InterPro" id="IPR002575">
    <property type="entry name" value="Aminoglycoside_PTrfase"/>
</dbReference>
<feature type="domain" description="Aminoglycoside phosphotransferase" evidence="1">
    <location>
        <begin position="27"/>
        <end position="266"/>
    </location>
</feature>
<comment type="caution">
    <text evidence="2">The sequence shown here is derived from an EMBL/GenBank/DDBJ whole genome shotgun (WGS) entry which is preliminary data.</text>
</comment>
<keyword evidence="3" id="KW-1185">Reference proteome</keyword>
<dbReference type="RefSeq" id="WP_123133978.1">
    <property type="nucleotide sequence ID" value="NZ_RJJE01000017.1"/>
</dbReference>
<dbReference type="PANTHER" id="PTHR21310">
    <property type="entry name" value="AMINOGLYCOSIDE PHOSPHOTRANSFERASE-RELATED-RELATED"/>
    <property type="match status" value="1"/>
</dbReference>
<gene>
    <name evidence="2" type="ORF">EFA69_15405</name>
</gene>